<gene>
    <name evidence="2" type="ORF">PSACC_00443</name>
</gene>
<comment type="caution">
    <text evidence="2">The sequence shown here is derived from an EMBL/GenBank/DDBJ whole genome shotgun (WGS) entry which is preliminary data.</text>
</comment>
<sequence>MQVSTEQPTKGKKKQKKKRQNRTEQTPPRSMSVPTGKQPLPPLQPARPTIMQAKERAMADALFASSSSQWYAGAAFDRSPAANTLPRPTRLLTKSPTKEEGQNVMASSCPVSSILAERTSLTSPGTRTRMPTPPMDSNLRQKSRDLLNLLRSEPQAVTVQDKSKSEDLEEMTRQVRKLLNIS</sequence>
<feature type="region of interest" description="Disordered" evidence="1">
    <location>
        <begin position="78"/>
        <end position="139"/>
    </location>
</feature>
<feature type="compositionally biased region" description="Basic residues" evidence="1">
    <location>
        <begin position="10"/>
        <end position="20"/>
    </location>
</feature>
<dbReference type="EMBL" id="MTSL01000041">
    <property type="protein sequence ID" value="PJF19804.1"/>
    <property type="molecule type" value="Genomic_DNA"/>
</dbReference>
<feature type="compositionally biased region" description="Polar residues" evidence="1">
    <location>
        <begin position="23"/>
        <end position="35"/>
    </location>
</feature>
<evidence type="ECO:0000313" key="2">
    <source>
        <dbReference type="EMBL" id="PJF19804.1"/>
    </source>
</evidence>
<dbReference type="AlphaFoldDB" id="A0A2H9TPZ0"/>
<organism evidence="2 3">
    <name type="scientific">Paramicrosporidium saccamoebae</name>
    <dbReference type="NCBI Taxonomy" id="1246581"/>
    <lineage>
        <taxon>Eukaryota</taxon>
        <taxon>Fungi</taxon>
        <taxon>Fungi incertae sedis</taxon>
        <taxon>Cryptomycota</taxon>
        <taxon>Cryptomycota incertae sedis</taxon>
        <taxon>Paramicrosporidium</taxon>
    </lineage>
</organism>
<protein>
    <submittedName>
        <fullName evidence="2">Uncharacterized protein</fullName>
    </submittedName>
</protein>
<keyword evidence="3" id="KW-1185">Reference proteome</keyword>
<accession>A0A2H9TPZ0</accession>
<name>A0A2H9TPZ0_9FUNG</name>
<feature type="region of interest" description="Disordered" evidence="1">
    <location>
        <begin position="1"/>
        <end position="45"/>
    </location>
</feature>
<evidence type="ECO:0000313" key="3">
    <source>
        <dbReference type="Proteomes" id="UP000240830"/>
    </source>
</evidence>
<dbReference type="Proteomes" id="UP000240830">
    <property type="component" value="Unassembled WGS sequence"/>
</dbReference>
<reference evidence="2 3" key="1">
    <citation type="submission" date="2016-10" db="EMBL/GenBank/DDBJ databases">
        <title>The genome of Paramicrosporidium saccamoebae is the missing link in understanding Cryptomycota and Microsporidia evolution.</title>
        <authorList>
            <person name="Quandt C.A."/>
            <person name="Beaudet D."/>
            <person name="Corsaro D."/>
            <person name="Michel R."/>
            <person name="Corradi N."/>
            <person name="James T."/>
        </authorList>
    </citation>
    <scope>NUCLEOTIDE SEQUENCE [LARGE SCALE GENOMIC DNA]</scope>
    <source>
        <strain evidence="2 3">KSL3</strain>
    </source>
</reference>
<proteinExistence type="predicted"/>
<evidence type="ECO:0000256" key="1">
    <source>
        <dbReference type="SAM" id="MobiDB-lite"/>
    </source>
</evidence>